<keyword evidence="2 10" id="KW-0690">Ribosome biogenesis</keyword>
<evidence type="ECO:0000259" key="12">
    <source>
        <dbReference type="PROSITE" id="PS51721"/>
    </source>
</evidence>
<keyword evidence="7 10" id="KW-0862">Zinc</keyword>
<comment type="similarity">
    <text evidence="10">Belongs to the TRAFAC class YlqF/YawG GTPase family. RsgA subfamily.</text>
</comment>
<evidence type="ECO:0000313" key="13">
    <source>
        <dbReference type="EMBL" id="RZT02148.1"/>
    </source>
</evidence>
<accession>A0A4Q7PQ16</accession>
<dbReference type="InterPro" id="IPR030378">
    <property type="entry name" value="G_CP_dom"/>
</dbReference>
<keyword evidence="6 10" id="KW-0378">Hydrolase</keyword>
<feature type="binding site" evidence="10">
    <location>
        <position position="254"/>
    </location>
    <ligand>
        <name>Zn(2+)</name>
        <dbReference type="ChEBI" id="CHEBI:29105"/>
    </ligand>
</feature>
<protein>
    <recommendedName>
        <fullName evidence="10">Small ribosomal subunit biogenesis GTPase RsgA</fullName>
        <ecNumber evidence="10">3.6.1.-</ecNumber>
    </recommendedName>
</protein>
<dbReference type="SUPFAM" id="SSF52540">
    <property type="entry name" value="P-loop containing nucleoside triphosphate hydrolases"/>
    <property type="match status" value="1"/>
</dbReference>
<evidence type="ECO:0000256" key="3">
    <source>
        <dbReference type="ARBA" id="ARBA00022723"/>
    </source>
</evidence>
<feature type="domain" description="CP-type G" evidence="12">
    <location>
        <begin position="65"/>
        <end position="223"/>
    </location>
</feature>
<feature type="binding site" evidence="10">
    <location>
        <position position="247"/>
    </location>
    <ligand>
        <name>Zn(2+)</name>
        <dbReference type="ChEBI" id="CHEBI:29105"/>
    </ligand>
</feature>
<feature type="domain" description="EngC GTPase" evidence="11">
    <location>
        <begin position="74"/>
        <end position="221"/>
    </location>
</feature>
<dbReference type="InterPro" id="IPR031944">
    <property type="entry name" value="RsgA_N"/>
</dbReference>
<dbReference type="GO" id="GO:0046872">
    <property type="term" value="F:metal ion binding"/>
    <property type="evidence" value="ECO:0007669"/>
    <property type="project" value="UniProtKB-KW"/>
</dbReference>
<comment type="cofactor">
    <cofactor evidence="10">
        <name>Zn(2+)</name>
        <dbReference type="ChEBI" id="CHEBI:29105"/>
    </cofactor>
    <text evidence="10">Binds 1 zinc ion per subunit.</text>
</comment>
<name>A0A4Q7PQ16_9FIRM</name>
<feature type="binding site" evidence="10">
    <location>
        <position position="260"/>
    </location>
    <ligand>
        <name>Zn(2+)</name>
        <dbReference type="ChEBI" id="CHEBI:29105"/>
    </ligand>
</feature>
<organism evidence="13 14">
    <name type="scientific">Cuneatibacter caecimuris</name>
    <dbReference type="NCBI Taxonomy" id="1796618"/>
    <lineage>
        <taxon>Bacteria</taxon>
        <taxon>Bacillati</taxon>
        <taxon>Bacillota</taxon>
        <taxon>Clostridia</taxon>
        <taxon>Lachnospirales</taxon>
        <taxon>Lachnospiraceae</taxon>
        <taxon>Cuneatibacter</taxon>
    </lineage>
</organism>
<evidence type="ECO:0000256" key="2">
    <source>
        <dbReference type="ARBA" id="ARBA00022517"/>
    </source>
</evidence>
<evidence type="ECO:0000256" key="10">
    <source>
        <dbReference type="HAMAP-Rule" id="MF_01820"/>
    </source>
</evidence>
<dbReference type="Gene3D" id="2.40.50.140">
    <property type="entry name" value="Nucleic acid-binding proteins"/>
    <property type="match status" value="1"/>
</dbReference>
<comment type="subunit">
    <text evidence="10">Monomer. Associates with 30S ribosomal subunit, binds 16S rRNA.</text>
</comment>
<sequence>MQGKIIKGIGGFYYVNTGEGEIYECRARGIFRKEGKKPLVGDDVKIEVLDEQEKTGNLVEILPRKNRLIRPAVANVDQALVLFAAADPKPNLNLLDRFLILMEQQQVPVTICFNKADLLEGGELDLLKQGYEAGDYPVHILSVRQQQGMEEIRSLLTGKTTVMAGPSGVGKSSLLNEVKPDARMETGEVSQKIKRGRHTTRHSEFFQIGPDSYLMDTPGFSSIYLEDIDPGELQDYFPEFRPLAGQCRFTGCAHVGERDCGVKTALEEGKISRTRYENYVLLYQELKEKRRYPK</sequence>
<comment type="function">
    <text evidence="10">One of several proteins that assist in the late maturation steps of the functional core of the 30S ribosomal subunit. Helps release RbfA from mature subunits. May play a role in the assembly of ribosomal proteins into the subunit. Circularly permuted GTPase that catalyzes slow GTP hydrolysis, GTPase activity is stimulated by the 30S ribosomal subunit.</text>
</comment>
<dbReference type="Pfam" id="PF03193">
    <property type="entry name" value="RsgA_GTPase"/>
    <property type="match status" value="1"/>
</dbReference>
<proteinExistence type="inferred from homology"/>
<evidence type="ECO:0000256" key="8">
    <source>
        <dbReference type="ARBA" id="ARBA00022884"/>
    </source>
</evidence>
<dbReference type="GO" id="GO:0005737">
    <property type="term" value="C:cytoplasm"/>
    <property type="evidence" value="ECO:0007669"/>
    <property type="project" value="UniProtKB-SubCell"/>
</dbReference>
<keyword evidence="8 10" id="KW-0694">RNA-binding</keyword>
<comment type="caution">
    <text evidence="13">The sequence shown here is derived from an EMBL/GenBank/DDBJ whole genome shotgun (WGS) entry which is preliminary data.</text>
</comment>
<dbReference type="InterPro" id="IPR012340">
    <property type="entry name" value="NA-bd_OB-fold"/>
</dbReference>
<comment type="subcellular location">
    <subcellularLocation>
        <location evidence="10">Cytoplasm</location>
    </subcellularLocation>
</comment>
<dbReference type="Pfam" id="PF16745">
    <property type="entry name" value="RsgA_N"/>
    <property type="match status" value="1"/>
</dbReference>
<dbReference type="NCBIfam" id="TIGR00157">
    <property type="entry name" value="ribosome small subunit-dependent GTPase A"/>
    <property type="match status" value="1"/>
</dbReference>
<feature type="binding site" evidence="10">
    <location>
        <position position="252"/>
    </location>
    <ligand>
        <name>Zn(2+)</name>
        <dbReference type="ChEBI" id="CHEBI:29105"/>
    </ligand>
</feature>
<dbReference type="GO" id="GO:0003924">
    <property type="term" value="F:GTPase activity"/>
    <property type="evidence" value="ECO:0007669"/>
    <property type="project" value="UniProtKB-UniRule"/>
</dbReference>
<dbReference type="PROSITE" id="PS51721">
    <property type="entry name" value="G_CP"/>
    <property type="match status" value="1"/>
</dbReference>
<dbReference type="GO" id="GO:0019843">
    <property type="term" value="F:rRNA binding"/>
    <property type="evidence" value="ECO:0007669"/>
    <property type="project" value="UniProtKB-KW"/>
</dbReference>
<evidence type="ECO:0000313" key="14">
    <source>
        <dbReference type="Proteomes" id="UP000292927"/>
    </source>
</evidence>
<evidence type="ECO:0000256" key="9">
    <source>
        <dbReference type="ARBA" id="ARBA00023134"/>
    </source>
</evidence>
<evidence type="ECO:0000259" key="11">
    <source>
        <dbReference type="PROSITE" id="PS50936"/>
    </source>
</evidence>
<dbReference type="GO" id="GO:0005525">
    <property type="term" value="F:GTP binding"/>
    <property type="evidence" value="ECO:0007669"/>
    <property type="project" value="UniProtKB-UniRule"/>
</dbReference>
<evidence type="ECO:0000256" key="1">
    <source>
        <dbReference type="ARBA" id="ARBA00022490"/>
    </source>
</evidence>
<gene>
    <name evidence="10" type="primary">rsgA</name>
    <name evidence="13" type="ORF">EV209_0256</name>
</gene>
<evidence type="ECO:0000256" key="7">
    <source>
        <dbReference type="ARBA" id="ARBA00022833"/>
    </source>
</evidence>
<dbReference type="InterPro" id="IPR027417">
    <property type="entry name" value="P-loop_NTPase"/>
</dbReference>
<keyword evidence="1 10" id="KW-0963">Cytoplasm</keyword>
<feature type="binding site" evidence="10">
    <location>
        <begin position="114"/>
        <end position="117"/>
    </location>
    <ligand>
        <name>GTP</name>
        <dbReference type="ChEBI" id="CHEBI:37565"/>
    </ligand>
</feature>
<dbReference type="CDD" id="cd01854">
    <property type="entry name" value="YjeQ_EngC"/>
    <property type="match status" value="1"/>
</dbReference>
<keyword evidence="9 10" id="KW-0342">GTP-binding</keyword>
<dbReference type="EC" id="3.6.1.-" evidence="10"/>
<dbReference type="CDD" id="cd04466">
    <property type="entry name" value="S1_YloQ_GTPase"/>
    <property type="match status" value="1"/>
</dbReference>
<evidence type="ECO:0000256" key="5">
    <source>
        <dbReference type="ARBA" id="ARBA00022741"/>
    </source>
</evidence>
<dbReference type="Gene3D" id="3.40.50.300">
    <property type="entry name" value="P-loop containing nucleotide triphosphate hydrolases"/>
    <property type="match status" value="1"/>
</dbReference>
<feature type="binding site" evidence="10">
    <location>
        <begin position="165"/>
        <end position="173"/>
    </location>
    <ligand>
        <name>GTP</name>
        <dbReference type="ChEBI" id="CHEBI:37565"/>
    </ligand>
</feature>
<keyword evidence="14" id="KW-1185">Reference proteome</keyword>
<dbReference type="PANTHER" id="PTHR32120">
    <property type="entry name" value="SMALL RIBOSOMAL SUBUNIT BIOGENESIS GTPASE RSGA"/>
    <property type="match status" value="1"/>
</dbReference>
<dbReference type="EMBL" id="SGXF01000001">
    <property type="protein sequence ID" value="RZT02148.1"/>
    <property type="molecule type" value="Genomic_DNA"/>
</dbReference>
<keyword evidence="5 10" id="KW-0547">Nucleotide-binding</keyword>
<dbReference type="AlphaFoldDB" id="A0A4Q7PQ16"/>
<dbReference type="RefSeq" id="WP_130432269.1">
    <property type="nucleotide sequence ID" value="NZ_SGXF01000001.1"/>
</dbReference>
<dbReference type="Gene3D" id="1.10.40.50">
    <property type="entry name" value="Probable gtpase engc, domain 3"/>
    <property type="match status" value="1"/>
</dbReference>
<dbReference type="HAMAP" id="MF_01820">
    <property type="entry name" value="GTPase_RsgA"/>
    <property type="match status" value="1"/>
</dbReference>
<keyword evidence="3 10" id="KW-0479">Metal-binding</keyword>
<dbReference type="Proteomes" id="UP000292927">
    <property type="component" value="Unassembled WGS sequence"/>
</dbReference>
<reference evidence="13 14" key="1">
    <citation type="submission" date="2019-02" db="EMBL/GenBank/DDBJ databases">
        <title>Genomic Encyclopedia of Type Strains, Phase IV (KMG-IV): sequencing the most valuable type-strain genomes for metagenomic binning, comparative biology and taxonomic classification.</title>
        <authorList>
            <person name="Goeker M."/>
        </authorList>
    </citation>
    <scope>NUCLEOTIDE SEQUENCE [LARGE SCALE GENOMIC DNA]</scope>
    <source>
        <strain evidence="13 14">DSM 29486</strain>
    </source>
</reference>
<dbReference type="InterPro" id="IPR010914">
    <property type="entry name" value="RsgA_GTPase_dom"/>
</dbReference>
<evidence type="ECO:0000256" key="4">
    <source>
        <dbReference type="ARBA" id="ARBA00022730"/>
    </source>
</evidence>
<dbReference type="GO" id="GO:0042274">
    <property type="term" value="P:ribosomal small subunit biogenesis"/>
    <property type="evidence" value="ECO:0007669"/>
    <property type="project" value="UniProtKB-UniRule"/>
</dbReference>
<dbReference type="SUPFAM" id="SSF50249">
    <property type="entry name" value="Nucleic acid-binding proteins"/>
    <property type="match status" value="1"/>
</dbReference>
<evidence type="ECO:0000256" key="6">
    <source>
        <dbReference type="ARBA" id="ARBA00022801"/>
    </source>
</evidence>
<dbReference type="PROSITE" id="PS50936">
    <property type="entry name" value="ENGC_GTPASE"/>
    <property type="match status" value="1"/>
</dbReference>
<keyword evidence="4 10" id="KW-0699">rRNA-binding</keyword>
<dbReference type="InterPro" id="IPR004881">
    <property type="entry name" value="Ribosome_biogen_GTPase_RsgA"/>
</dbReference>
<dbReference type="OrthoDB" id="9809485at2"/>
<dbReference type="PANTHER" id="PTHR32120:SF11">
    <property type="entry name" value="SMALL RIBOSOMAL SUBUNIT BIOGENESIS GTPASE RSGA 1, MITOCHONDRIAL-RELATED"/>
    <property type="match status" value="1"/>
</dbReference>